<dbReference type="SUPFAM" id="SSF50156">
    <property type="entry name" value="PDZ domain-like"/>
    <property type="match status" value="2"/>
</dbReference>
<sequence>MFRHLFITFVLLFGCVWPVAAQEKQVPQSKVQIDLSFAPVVKSAAPSVVNVYAIKIAAQRQSVFNDPFFDRFFGQDSPFFEQRPRKSQSLGSGVIVDRSGIILTNHHVVEGAQDIRISLADGQEFHTELVLADEKTDLAVLKVKNPPADGFVELPFATDESLEVGDLVLAIGNPFGVGQTVTSGIVSALARTGVGVSDFQFFIQTDAAINPGNSGGALVNMRGELVGINTAIYSRSGGSNGIGFAIPSSMAKFIATAGINGGEIVRPWLGARLQAVSSDLAAGLLLGPPRGALITDVYPGGPAEIAGLQSGDVILEVDGRRIEDPGAFEYRFSTQPIGDQVQLYVARGGDAIEINLPLIPLDASLDGDQLMLQQAGRFSGAYVADIGPAAIEEFGLPYNFSGVIIKALADNSPAQRLGLREGDIILALNGTEIRDVRQLEKIVQQRVNSWRLTVRRGNQVINSFVSG</sequence>
<keyword evidence="11" id="KW-1185">Reference proteome</keyword>
<evidence type="ECO:0000256" key="1">
    <source>
        <dbReference type="ARBA" id="ARBA00004418"/>
    </source>
</evidence>
<dbReference type="InterPro" id="IPR011782">
    <property type="entry name" value="Pept_S1C_Do"/>
</dbReference>
<dbReference type="SMART" id="SM00228">
    <property type="entry name" value="PDZ"/>
    <property type="match status" value="2"/>
</dbReference>
<dbReference type="InterPro" id="IPR001478">
    <property type="entry name" value="PDZ"/>
</dbReference>
<reference evidence="10" key="2">
    <citation type="submission" date="2023-01" db="EMBL/GenBank/DDBJ databases">
        <title>Draft genome sequence of Maritalea porphyrae strain NBRC 107169.</title>
        <authorList>
            <person name="Sun Q."/>
            <person name="Mori K."/>
        </authorList>
    </citation>
    <scope>NUCLEOTIDE SEQUENCE</scope>
    <source>
        <strain evidence="10">NBRC 107169</strain>
    </source>
</reference>
<dbReference type="PROSITE" id="PS51257">
    <property type="entry name" value="PROKAR_LIPOPROTEIN"/>
    <property type="match status" value="1"/>
</dbReference>
<feature type="signal peptide" evidence="8">
    <location>
        <begin position="1"/>
        <end position="21"/>
    </location>
</feature>
<evidence type="ECO:0000256" key="3">
    <source>
        <dbReference type="ARBA" id="ARBA00022729"/>
    </source>
</evidence>
<dbReference type="InterPro" id="IPR001940">
    <property type="entry name" value="Peptidase_S1C"/>
</dbReference>
<dbReference type="Proteomes" id="UP001161405">
    <property type="component" value="Unassembled WGS sequence"/>
</dbReference>
<dbReference type="NCBIfam" id="TIGR02037">
    <property type="entry name" value="degP_htrA_DO"/>
    <property type="match status" value="1"/>
</dbReference>
<dbReference type="GO" id="GO:0008233">
    <property type="term" value="F:peptidase activity"/>
    <property type="evidence" value="ECO:0007669"/>
    <property type="project" value="UniProtKB-KW"/>
</dbReference>
<dbReference type="Pfam" id="PF17820">
    <property type="entry name" value="PDZ_6"/>
    <property type="match status" value="1"/>
</dbReference>
<evidence type="ECO:0000256" key="8">
    <source>
        <dbReference type="SAM" id="SignalP"/>
    </source>
</evidence>
<dbReference type="Gene3D" id="2.40.10.120">
    <property type="match status" value="1"/>
</dbReference>
<dbReference type="EMBL" id="BSNI01000002">
    <property type="protein sequence ID" value="GLQ18673.1"/>
    <property type="molecule type" value="Genomic_DNA"/>
</dbReference>
<keyword evidence="5" id="KW-0574">Periplasm</keyword>
<accession>A0ABQ5UU20</accession>
<dbReference type="PROSITE" id="PS50106">
    <property type="entry name" value="PDZ"/>
    <property type="match status" value="2"/>
</dbReference>
<dbReference type="InterPro" id="IPR009003">
    <property type="entry name" value="Peptidase_S1_PA"/>
</dbReference>
<feature type="chain" id="PRO_5047165225" evidence="8">
    <location>
        <begin position="22"/>
        <end position="467"/>
    </location>
</feature>
<proteinExistence type="predicted"/>
<dbReference type="PRINTS" id="PR00834">
    <property type="entry name" value="PROTEASES2C"/>
</dbReference>
<dbReference type="GO" id="GO:0006508">
    <property type="term" value="P:proteolysis"/>
    <property type="evidence" value="ECO:0007669"/>
    <property type="project" value="UniProtKB-KW"/>
</dbReference>
<dbReference type="InterPro" id="IPR036034">
    <property type="entry name" value="PDZ_sf"/>
</dbReference>
<evidence type="ECO:0000256" key="7">
    <source>
        <dbReference type="ARBA" id="ARBA00022825"/>
    </source>
</evidence>
<dbReference type="InterPro" id="IPR051201">
    <property type="entry name" value="Chloro_Bact_Ser_Proteases"/>
</dbReference>
<dbReference type="SUPFAM" id="SSF50494">
    <property type="entry name" value="Trypsin-like serine proteases"/>
    <property type="match status" value="1"/>
</dbReference>
<evidence type="ECO:0000259" key="9">
    <source>
        <dbReference type="PROSITE" id="PS50106"/>
    </source>
</evidence>
<keyword evidence="3 8" id="KW-0732">Signal</keyword>
<evidence type="ECO:0000313" key="10">
    <source>
        <dbReference type="EMBL" id="GLQ18673.1"/>
    </source>
</evidence>
<name>A0ABQ5UU20_9HYPH</name>
<comment type="subcellular location">
    <subcellularLocation>
        <location evidence="1">Periplasm</location>
    </subcellularLocation>
</comment>
<keyword evidence="4" id="KW-0677">Repeat</keyword>
<feature type="domain" description="PDZ" evidence="9">
    <location>
        <begin position="383"/>
        <end position="436"/>
    </location>
</feature>
<gene>
    <name evidence="10" type="primary">degP3</name>
    <name evidence="10" type="ORF">GCM10007879_29220</name>
</gene>
<evidence type="ECO:0000256" key="2">
    <source>
        <dbReference type="ARBA" id="ARBA00022670"/>
    </source>
</evidence>
<evidence type="ECO:0000256" key="6">
    <source>
        <dbReference type="ARBA" id="ARBA00022801"/>
    </source>
</evidence>
<dbReference type="Gene3D" id="2.30.42.10">
    <property type="match status" value="2"/>
</dbReference>
<protein>
    <submittedName>
        <fullName evidence="10">Protease</fullName>
    </submittedName>
</protein>
<dbReference type="RefSeq" id="WP_284365708.1">
    <property type="nucleotide sequence ID" value="NZ_BSNI01000002.1"/>
</dbReference>
<evidence type="ECO:0000256" key="4">
    <source>
        <dbReference type="ARBA" id="ARBA00022737"/>
    </source>
</evidence>
<reference evidence="10" key="1">
    <citation type="journal article" date="2014" name="Int. J. Syst. Evol. Microbiol.">
        <title>Complete genome of a new Firmicutes species belonging to the dominant human colonic microbiota ('Ruminococcus bicirculans') reveals two chromosomes and a selective capacity to utilize plant glucans.</title>
        <authorList>
            <consortium name="NISC Comparative Sequencing Program"/>
            <person name="Wegmann U."/>
            <person name="Louis P."/>
            <person name="Goesmann A."/>
            <person name="Henrissat B."/>
            <person name="Duncan S.H."/>
            <person name="Flint H.J."/>
        </authorList>
    </citation>
    <scope>NUCLEOTIDE SEQUENCE</scope>
    <source>
        <strain evidence="10">NBRC 107169</strain>
    </source>
</reference>
<comment type="caution">
    <text evidence="10">The sequence shown here is derived from an EMBL/GenBank/DDBJ whole genome shotgun (WGS) entry which is preliminary data.</text>
</comment>
<dbReference type="Pfam" id="PF13365">
    <property type="entry name" value="Trypsin_2"/>
    <property type="match status" value="1"/>
</dbReference>
<dbReference type="InterPro" id="IPR041489">
    <property type="entry name" value="PDZ_6"/>
</dbReference>
<keyword evidence="2 10" id="KW-0645">Protease</keyword>
<feature type="domain" description="PDZ" evidence="9">
    <location>
        <begin position="253"/>
        <end position="349"/>
    </location>
</feature>
<evidence type="ECO:0000256" key="5">
    <source>
        <dbReference type="ARBA" id="ARBA00022764"/>
    </source>
</evidence>
<keyword evidence="6" id="KW-0378">Hydrolase</keyword>
<organism evidence="10 11">
    <name type="scientific">Maritalea porphyrae</name>
    <dbReference type="NCBI Taxonomy" id="880732"/>
    <lineage>
        <taxon>Bacteria</taxon>
        <taxon>Pseudomonadati</taxon>
        <taxon>Pseudomonadota</taxon>
        <taxon>Alphaproteobacteria</taxon>
        <taxon>Hyphomicrobiales</taxon>
        <taxon>Devosiaceae</taxon>
        <taxon>Maritalea</taxon>
    </lineage>
</organism>
<evidence type="ECO:0000313" key="11">
    <source>
        <dbReference type="Proteomes" id="UP001161405"/>
    </source>
</evidence>
<dbReference type="PANTHER" id="PTHR43343">
    <property type="entry name" value="PEPTIDASE S12"/>
    <property type="match status" value="1"/>
</dbReference>
<keyword evidence="7" id="KW-0720">Serine protease</keyword>
<dbReference type="Pfam" id="PF13180">
    <property type="entry name" value="PDZ_2"/>
    <property type="match status" value="1"/>
</dbReference>
<dbReference type="PANTHER" id="PTHR43343:SF3">
    <property type="entry name" value="PROTEASE DO-LIKE 8, CHLOROPLASTIC"/>
    <property type="match status" value="1"/>
</dbReference>